<comment type="caution">
    <text evidence="2">The sequence shown here is derived from an EMBL/GenBank/DDBJ whole genome shotgun (WGS) entry which is preliminary data.</text>
</comment>
<gene>
    <name evidence="2" type="ORF">JQ615_35615</name>
</gene>
<dbReference type="RefSeq" id="WP_212494994.1">
    <property type="nucleotide sequence ID" value="NZ_JAFCJH010000060.1"/>
</dbReference>
<reference evidence="3" key="1">
    <citation type="journal article" date="2021" name="ISME J.">
        <title>Evolutionary origin and ecological implication of a unique nif island in free-living Bradyrhizobium lineages.</title>
        <authorList>
            <person name="Tao J."/>
        </authorList>
    </citation>
    <scope>NUCLEOTIDE SEQUENCE [LARGE SCALE GENOMIC DNA]</scope>
    <source>
        <strain evidence="3">SZCCT0434</strain>
    </source>
</reference>
<accession>A0ABS5FV38</accession>
<evidence type="ECO:0000313" key="2">
    <source>
        <dbReference type="EMBL" id="MBR0800703.1"/>
    </source>
</evidence>
<feature type="domain" description="Caspase family p20" evidence="1">
    <location>
        <begin position="59"/>
        <end position="133"/>
    </location>
</feature>
<dbReference type="InterPro" id="IPR001309">
    <property type="entry name" value="Pept_C14_p20"/>
</dbReference>
<name>A0ABS5FV38_9BRAD</name>
<dbReference type="PROSITE" id="PS50208">
    <property type="entry name" value="CASPASE_P20"/>
    <property type="match status" value="1"/>
</dbReference>
<dbReference type="InterPro" id="IPR011600">
    <property type="entry name" value="Pept_C14_caspase"/>
</dbReference>
<keyword evidence="3" id="KW-1185">Reference proteome</keyword>
<sequence>MLLALRTNEIFYNLLKAKRALSDRHFKHGISRNRRSIGLRLCLLTLLFLAFGTLNSAAENRVALVIGNSNYKNVARLSTPANDAKDIAAVLEGLGYDVILRRDVGSEDLQASLRKLAEKSGESDIAIVYYAGYAASSKGEMYLIPVDAEFAAQKSSRREMISLHTATSAVSGARSLGLVLFDGMRENPFEAKLEQYEGTFGSDATLEPTKTGRSASIFFAAEPGKFAEEGNGRNSPFASAILKYLLQPNLEISFFFRSVRDDVRRSTGQKQTPYMYGQLSGAKVFLSTRTQENLREPDRDTSKTNLCDELATDPEGAKTGQPAHGLKVDDIKVSDALNACSEAVNQFPEIDRFHYQLGRAFFAARNYSSALLSYKRAFELGNIPALYALGEMYEKGTGVDKDPARARFYYETASEMNFPPAILSLGILYEQGSGVARKPEMAYRFYKRAADLGSPRAINMMAQLTEKGLGTARDAKQARGLYERGAALGDSAAMLNLARCFADGIGGRKDVSEARQLLEKASLSGSVEARELLARLGKSKGK</sequence>
<organism evidence="2 3">
    <name type="scientific">Bradyrhizobium jicamae</name>
    <dbReference type="NCBI Taxonomy" id="280332"/>
    <lineage>
        <taxon>Bacteria</taxon>
        <taxon>Pseudomonadati</taxon>
        <taxon>Pseudomonadota</taxon>
        <taxon>Alphaproteobacteria</taxon>
        <taxon>Hyphomicrobiales</taxon>
        <taxon>Nitrobacteraceae</taxon>
        <taxon>Bradyrhizobium</taxon>
    </lineage>
</organism>
<proteinExistence type="predicted"/>
<evidence type="ECO:0000259" key="1">
    <source>
        <dbReference type="PROSITE" id="PS50208"/>
    </source>
</evidence>
<dbReference type="Gene3D" id="1.25.40.10">
    <property type="entry name" value="Tetratricopeptide repeat domain"/>
    <property type="match status" value="1"/>
</dbReference>
<dbReference type="SUPFAM" id="SSF52129">
    <property type="entry name" value="Caspase-like"/>
    <property type="match status" value="1"/>
</dbReference>
<dbReference type="PANTHER" id="PTHR22576:SF37">
    <property type="entry name" value="MUCOSA-ASSOCIATED LYMPHOID TISSUE LYMPHOMA TRANSLOCATION PROTEIN 1"/>
    <property type="match status" value="1"/>
</dbReference>
<dbReference type="SUPFAM" id="SSF81901">
    <property type="entry name" value="HCP-like"/>
    <property type="match status" value="1"/>
</dbReference>
<dbReference type="Proteomes" id="UP001315278">
    <property type="component" value="Unassembled WGS sequence"/>
</dbReference>
<dbReference type="SMART" id="SM00671">
    <property type="entry name" value="SEL1"/>
    <property type="match status" value="4"/>
</dbReference>
<evidence type="ECO:0000313" key="3">
    <source>
        <dbReference type="Proteomes" id="UP001315278"/>
    </source>
</evidence>
<dbReference type="Pfam" id="PF08238">
    <property type="entry name" value="Sel1"/>
    <property type="match status" value="4"/>
</dbReference>
<dbReference type="InterPro" id="IPR006597">
    <property type="entry name" value="Sel1-like"/>
</dbReference>
<dbReference type="PANTHER" id="PTHR22576">
    <property type="entry name" value="MUCOSA ASSOCIATED LYMPHOID TISSUE LYMPHOMA TRANSLOCATION PROTEIN 1/PARACASPASE"/>
    <property type="match status" value="1"/>
</dbReference>
<dbReference type="InterPro" id="IPR052039">
    <property type="entry name" value="Caspase-related_regulators"/>
</dbReference>
<dbReference type="InterPro" id="IPR011990">
    <property type="entry name" value="TPR-like_helical_dom_sf"/>
</dbReference>
<dbReference type="InterPro" id="IPR029030">
    <property type="entry name" value="Caspase-like_dom_sf"/>
</dbReference>
<dbReference type="Pfam" id="PF00656">
    <property type="entry name" value="Peptidase_C14"/>
    <property type="match status" value="1"/>
</dbReference>
<dbReference type="Gene3D" id="3.40.50.1460">
    <property type="match status" value="1"/>
</dbReference>
<dbReference type="EMBL" id="JAFCJH010000060">
    <property type="protein sequence ID" value="MBR0800703.1"/>
    <property type="molecule type" value="Genomic_DNA"/>
</dbReference>
<protein>
    <submittedName>
        <fullName evidence="2">SEL1-like repeat protein</fullName>
    </submittedName>
</protein>